<dbReference type="GeneID" id="67182728"/>
<dbReference type="HOGENOM" id="CLU_095273_0_0_6"/>
<accession>E1SNP8</accession>
<dbReference type="STRING" id="550540.Fbal_2519"/>
<dbReference type="RefSeq" id="WP_013346027.1">
    <property type="nucleotide sequence ID" value="NC_014541.1"/>
</dbReference>
<evidence type="ECO:0008006" key="4">
    <source>
        <dbReference type="Google" id="ProtNLM"/>
    </source>
</evidence>
<name>E1SNP8_FERBD</name>
<protein>
    <recommendedName>
        <fullName evidence="4">DNA repair ATPase</fullName>
    </recommendedName>
</protein>
<reference evidence="2 3" key="1">
    <citation type="journal article" date="2010" name="Stand. Genomic Sci.">
        <title>Complete genome sequence of Ferrimonas balearica type strain (PAT).</title>
        <authorList>
            <person name="Nolan M."/>
            <person name="Sikorski J."/>
            <person name="Davenport K."/>
            <person name="Lucas S."/>
            <person name="Glavina Del Rio T."/>
            <person name="Tice H."/>
            <person name="Cheng J."/>
            <person name="Goodwin L."/>
            <person name="Pitluck S."/>
            <person name="Liolios K."/>
            <person name="Ivanova N."/>
            <person name="Mavromatis K."/>
            <person name="Ovchinnikova G."/>
            <person name="Pati A."/>
            <person name="Chen A."/>
            <person name="Palaniappan K."/>
            <person name="Land M."/>
            <person name="Hauser L."/>
            <person name="Chang Y."/>
            <person name="Jeffries C."/>
            <person name="Tapia R."/>
            <person name="Brettin T."/>
            <person name="Detter J."/>
            <person name="Han C."/>
            <person name="Yasawong M."/>
            <person name="Rohde M."/>
            <person name="Tindall B."/>
            <person name="Goker M."/>
            <person name="Woyke T."/>
            <person name="Bristow J."/>
            <person name="Eisen J."/>
            <person name="Markowitz V."/>
            <person name="Hugenholtz P."/>
            <person name="Kyrpides N."/>
            <person name="Klenk H."/>
            <person name="Lapidus A."/>
        </authorList>
    </citation>
    <scope>NUCLEOTIDE SEQUENCE [LARGE SCALE GENOMIC DNA]</scope>
    <source>
        <strain evidence="3">DSM 9799 / CCM 4581 / KCTC 23876 / PAT</strain>
    </source>
</reference>
<organism evidence="2 3">
    <name type="scientific">Ferrimonas balearica (strain DSM 9799 / CCM 4581 / KCTC 23876 / PAT)</name>
    <dbReference type="NCBI Taxonomy" id="550540"/>
    <lineage>
        <taxon>Bacteria</taxon>
        <taxon>Pseudomonadati</taxon>
        <taxon>Pseudomonadota</taxon>
        <taxon>Gammaproteobacteria</taxon>
        <taxon>Alteromonadales</taxon>
        <taxon>Ferrimonadaceae</taxon>
        <taxon>Ferrimonas</taxon>
    </lineage>
</organism>
<dbReference type="OrthoDB" id="5899712at2"/>
<dbReference type="AlphaFoldDB" id="E1SNP8"/>
<evidence type="ECO:0000313" key="2">
    <source>
        <dbReference type="EMBL" id="ADN76721.1"/>
    </source>
</evidence>
<evidence type="ECO:0000313" key="3">
    <source>
        <dbReference type="Proteomes" id="UP000006683"/>
    </source>
</evidence>
<gene>
    <name evidence="2" type="ordered locus">Fbal_2519</name>
</gene>
<dbReference type="KEGG" id="fbl:Fbal_2519"/>
<keyword evidence="3" id="KW-1185">Reference proteome</keyword>
<feature type="region of interest" description="Disordered" evidence="1">
    <location>
        <begin position="233"/>
        <end position="256"/>
    </location>
</feature>
<dbReference type="eggNOG" id="ENOG502Z831">
    <property type="taxonomic scope" value="Bacteria"/>
</dbReference>
<dbReference type="Proteomes" id="UP000006683">
    <property type="component" value="Chromosome"/>
</dbReference>
<proteinExistence type="predicted"/>
<sequence>MSFTLVMLLLGALLLLVIGINLIQQHKEQVENVKRQEMAKQRAIIEETEQILSMAPVLPFTSALLVTLNQRILDALDAALVIDPKHTDLARRKADIQAQLTNLAKGADHAPSLDTFSVPNNEKQVLAMVQTLKRLKAVIRNEHSKSRMNHDRYVEENHRVDQLQVRINATVLFERARMALQANQVGSAKQLLSKLVATLNSHGGTDHLFKDTMLERANELLGEIDTRQKANLHQVSNEPKSEKDDLDQLFQPKKKW</sequence>
<evidence type="ECO:0000256" key="1">
    <source>
        <dbReference type="SAM" id="MobiDB-lite"/>
    </source>
</evidence>
<dbReference type="EMBL" id="CP002209">
    <property type="protein sequence ID" value="ADN76721.1"/>
    <property type="molecule type" value="Genomic_DNA"/>
</dbReference>